<protein>
    <submittedName>
        <fullName evidence="8">MBL fold metallo-hydrolase</fullName>
    </submittedName>
</protein>
<accession>A0A7M2H501</accession>
<dbReference type="SUPFAM" id="SSF56281">
    <property type="entry name" value="Metallo-hydrolase/oxidoreductase"/>
    <property type="match status" value="1"/>
</dbReference>
<dbReference type="GO" id="GO:0016787">
    <property type="term" value="F:hydrolase activity"/>
    <property type="evidence" value="ECO:0007669"/>
    <property type="project" value="UniProtKB-KW"/>
</dbReference>
<evidence type="ECO:0000256" key="2">
    <source>
        <dbReference type="ARBA" id="ARBA00022723"/>
    </source>
</evidence>
<dbReference type="Proteomes" id="UP000397656">
    <property type="component" value="Chromosome 2"/>
</dbReference>
<evidence type="ECO:0000256" key="5">
    <source>
        <dbReference type="PROSITE-ProRule" id="PRU10100"/>
    </source>
</evidence>
<organism evidence="8 9">
    <name type="scientific">Cupriavidus basilensis</name>
    <dbReference type="NCBI Taxonomy" id="68895"/>
    <lineage>
        <taxon>Bacteria</taxon>
        <taxon>Pseudomonadati</taxon>
        <taxon>Pseudomonadota</taxon>
        <taxon>Betaproteobacteria</taxon>
        <taxon>Burkholderiales</taxon>
        <taxon>Burkholderiaceae</taxon>
        <taxon>Cupriavidus</taxon>
    </lineage>
</organism>
<keyword evidence="2" id="KW-0479">Metal-binding</keyword>
<dbReference type="InterPro" id="IPR027475">
    <property type="entry name" value="Asparaginase/glutaminase_AS2"/>
</dbReference>
<dbReference type="CDD" id="cd07730">
    <property type="entry name" value="metallo-hydrolase-like_MBL-fold"/>
    <property type="match status" value="1"/>
</dbReference>
<sequence>MFRMLVLLLLSAIAMPAIADNGSAPGSPSTSGQPKVAFAIIRTAELSVTEALVYSGGSFARKVSNNFSAFLVKHGTDTLLFDAGLGSKVADQYRQDMPWWQSLFFKYENPVAPVIDQLLRAGMAPVQTIILSHSHWDHASGISDFPNATVLVHPAELSVIRRPTAGVGGSWPSQVSAQSIKWKSLAFEPVSYKGFANSLDLYGDGTVVLVPLLGHTPGSIGMFIAVDSGAQYFLVGDAVWNAKALKLGSPKFWAARWLVDGDIEQTQDAVDQIRALAGRHPDIVVVPAHDGPVQTSLGYFPAWVEWGDVQAGAFPMPCRLS</sequence>
<dbReference type="PANTHER" id="PTHR42978">
    <property type="entry name" value="QUORUM-QUENCHING LACTONASE YTNP-RELATED-RELATED"/>
    <property type="match status" value="1"/>
</dbReference>
<reference evidence="8 9" key="1">
    <citation type="submission" date="2020-10" db="EMBL/GenBank/DDBJ databases">
        <title>Complete genome sequence of Cupriavidus basilensis CCUG 49340T.</title>
        <authorList>
            <person name="Salva-Serra F."/>
            <person name="Donoso R.A."/>
            <person name="Cho K.H."/>
            <person name="Yoo J.A."/>
            <person name="Lee K."/>
            <person name="Yoon S.-H."/>
            <person name="Perez-Pantoja D."/>
            <person name="Moore E.R.B."/>
        </authorList>
    </citation>
    <scope>NUCLEOTIDE SEQUENCE [LARGE SCALE GENOMIC DNA]</scope>
    <source>
        <strain evidence="9">CCUG 49340</strain>
    </source>
</reference>
<dbReference type="InterPro" id="IPR051013">
    <property type="entry name" value="MBL_superfamily_lactonases"/>
</dbReference>
<evidence type="ECO:0000256" key="6">
    <source>
        <dbReference type="SAM" id="SignalP"/>
    </source>
</evidence>
<dbReference type="SMART" id="SM00849">
    <property type="entry name" value="Lactamase_B"/>
    <property type="match status" value="1"/>
</dbReference>
<dbReference type="InterPro" id="IPR001279">
    <property type="entry name" value="Metallo-B-lactamas"/>
</dbReference>
<feature type="chain" id="PRO_5029467752" evidence="6">
    <location>
        <begin position="20"/>
        <end position="321"/>
    </location>
</feature>
<feature type="signal peptide" evidence="6">
    <location>
        <begin position="1"/>
        <end position="19"/>
    </location>
</feature>
<keyword evidence="3 8" id="KW-0378">Hydrolase</keyword>
<feature type="domain" description="Metallo-beta-lactamase" evidence="7">
    <location>
        <begin position="66"/>
        <end position="289"/>
    </location>
</feature>
<dbReference type="AlphaFoldDB" id="A0A7M2H501"/>
<keyword evidence="4" id="KW-0862">Zinc</keyword>
<dbReference type="EMBL" id="CP062804">
    <property type="protein sequence ID" value="QOT79319.1"/>
    <property type="molecule type" value="Genomic_DNA"/>
</dbReference>
<evidence type="ECO:0000256" key="3">
    <source>
        <dbReference type="ARBA" id="ARBA00022801"/>
    </source>
</evidence>
<feature type="active site" evidence="5">
    <location>
        <position position="76"/>
    </location>
</feature>
<dbReference type="PROSITE" id="PS00917">
    <property type="entry name" value="ASN_GLN_ASE_2"/>
    <property type="match status" value="1"/>
</dbReference>
<dbReference type="GeneID" id="98405545"/>
<gene>
    <name evidence="8" type="ORF">F7R26_031775</name>
</gene>
<evidence type="ECO:0000313" key="9">
    <source>
        <dbReference type="Proteomes" id="UP000397656"/>
    </source>
</evidence>
<evidence type="ECO:0000313" key="8">
    <source>
        <dbReference type="EMBL" id="QOT79319.1"/>
    </source>
</evidence>
<name>A0A7M2H501_9BURK</name>
<dbReference type="RefSeq" id="WP_193692192.1">
    <property type="nucleotide sequence ID" value="NZ_CP062804.1"/>
</dbReference>
<dbReference type="GO" id="GO:0046872">
    <property type="term" value="F:metal ion binding"/>
    <property type="evidence" value="ECO:0007669"/>
    <property type="project" value="UniProtKB-KW"/>
</dbReference>
<comment type="similarity">
    <text evidence="1">Belongs to the metallo-beta-lactamase superfamily.</text>
</comment>
<evidence type="ECO:0000256" key="1">
    <source>
        <dbReference type="ARBA" id="ARBA00007749"/>
    </source>
</evidence>
<evidence type="ECO:0000256" key="4">
    <source>
        <dbReference type="ARBA" id="ARBA00022833"/>
    </source>
</evidence>
<proteinExistence type="inferred from homology"/>
<dbReference type="Pfam" id="PF00753">
    <property type="entry name" value="Lactamase_B"/>
    <property type="match status" value="1"/>
</dbReference>
<keyword evidence="6" id="KW-0732">Signal</keyword>
<dbReference type="InterPro" id="IPR036866">
    <property type="entry name" value="RibonucZ/Hydroxyglut_hydro"/>
</dbReference>
<dbReference type="PANTHER" id="PTHR42978:SF3">
    <property type="entry name" value="BLR3078 PROTEIN"/>
    <property type="match status" value="1"/>
</dbReference>
<dbReference type="Gene3D" id="3.60.15.10">
    <property type="entry name" value="Ribonuclease Z/Hydroxyacylglutathione hydrolase-like"/>
    <property type="match status" value="1"/>
</dbReference>
<evidence type="ECO:0000259" key="7">
    <source>
        <dbReference type="SMART" id="SM00849"/>
    </source>
</evidence>